<proteinExistence type="predicted"/>
<dbReference type="SUPFAM" id="SSF53850">
    <property type="entry name" value="Periplasmic binding protein-like II"/>
    <property type="match status" value="1"/>
</dbReference>
<dbReference type="EMBL" id="AHJE01000016">
    <property type="protein sequence ID" value="EHP43774.1"/>
    <property type="molecule type" value="Genomic_DNA"/>
</dbReference>
<keyword evidence="1" id="KW-0732">Signal</keyword>
<name>H1S0V8_9BURK</name>
<evidence type="ECO:0000313" key="3">
    <source>
        <dbReference type="EMBL" id="EHP43774.1"/>
    </source>
</evidence>
<dbReference type="Proteomes" id="UP000005808">
    <property type="component" value="Unassembled WGS sequence"/>
</dbReference>
<dbReference type="InterPro" id="IPR001638">
    <property type="entry name" value="Solute-binding_3/MltF_N"/>
</dbReference>
<dbReference type="PANTHER" id="PTHR35936:SF17">
    <property type="entry name" value="ARGININE-BINDING EXTRACELLULAR PROTEIN ARTP"/>
    <property type="match status" value="1"/>
</dbReference>
<feature type="domain" description="Solute-binding protein family 3/N-terminal" evidence="2">
    <location>
        <begin position="1"/>
        <end position="196"/>
    </location>
</feature>
<dbReference type="PANTHER" id="PTHR35936">
    <property type="entry name" value="MEMBRANE-BOUND LYTIC MUREIN TRANSGLYCOSYLASE F"/>
    <property type="match status" value="1"/>
</dbReference>
<dbReference type="AlphaFoldDB" id="H1S0V8"/>
<accession>H1S0V8</accession>
<dbReference type="Gene3D" id="3.40.190.10">
    <property type="entry name" value="Periplasmic binding protein-like II"/>
    <property type="match status" value="2"/>
</dbReference>
<comment type="caution">
    <text evidence="3">The sequence shown here is derived from an EMBL/GenBank/DDBJ whole genome shotgun (WGS) entry which is preliminary data.</text>
</comment>
<sequence>MELLRAVARDAGLAIEFEPMTFGELQPALLDNKIDIIAAAYGVTPARQRIVDFTEGYGSYRDLLIVRSEDTKVYRSVADFKGMSIAIPKGSAYVDALKEAGANLTLVSTPPEAISELEAHRVAGVVDNGLQVAYRMRNNAHPDLKLVDSYQPIQEAKLAYAVRKGNAELIAKLNASLTKLQADGTVKAIYTRWGLN</sequence>
<reference evidence="3 4" key="1">
    <citation type="journal article" date="2012" name="J. Bacteriol.">
        <title>De Novo Genome Project of Cupriavidus basilensis OR16.</title>
        <authorList>
            <person name="Cserhati M."/>
            <person name="Kriszt B."/>
            <person name="Szoboszlay S."/>
            <person name="Toth A."/>
            <person name="Szabo I."/>
            <person name="Tancsics A."/>
            <person name="Nagy I."/>
            <person name="Horvath B."/>
            <person name="Nagy I."/>
            <person name="Kukolya J."/>
        </authorList>
    </citation>
    <scope>NUCLEOTIDE SEQUENCE [LARGE SCALE GENOMIC DNA]</scope>
    <source>
        <strain evidence="3 4">OR16</strain>
    </source>
</reference>
<gene>
    <name evidence="3" type="ORF">OR16_06749</name>
</gene>
<dbReference type="CDD" id="cd13530">
    <property type="entry name" value="PBP2_peptides_like"/>
    <property type="match status" value="1"/>
</dbReference>
<dbReference type="Pfam" id="PF00497">
    <property type="entry name" value="SBP_bac_3"/>
    <property type="match status" value="1"/>
</dbReference>
<organism evidence="3 4">
    <name type="scientific">Cupriavidus basilensis OR16</name>
    <dbReference type="NCBI Taxonomy" id="1127483"/>
    <lineage>
        <taxon>Bacteria</taxon>
        <taxon>Pseudomonadati</taxon>
        <taxon>Pseudomonadota</taxon>
        <taxon>Betaproteobacteria</taxon>
        <taxon>Burkholderiales</taxon>
        <taxon>Burkholderiaceae</taxon>
        <taxon>Cupriavidus</taxon>
    </lineage>
</organism>
<evidence type="ECO:0000256" key="1">
    <source>
        <dbReference type="ARBA" id="ARBA00022729"/>
    </source>
</evidence>
<evidence type="ECO:0000313" key="4">
    <source>
        <dbReference type="Proteomes" id="UP000005808"/>
    </source>
</evidence>
<dbReference type="SMART" id="SM00062">
    <property type="entry name" value="PBPb"/>
    <property type="match status" value="1"/>
</dbReference>
<protein>
    <submittedName>
        <fullName evidence="3">Family 3 extracellular solute-binding protein</fullName>
    </submittedName>
</protein>
<evidence type="ECO:0000259" key="2">
    <source>
        <dbReference type="SMART" id="SM00062"/>
    </source>
</evidence>